<dbReference type="InParanoid" id="A0A067N2C8"/>
<dbReference type="Proteomes" id="UP000027073">
    <property type="component" value="Unassembled WGS sequence"/>
</dbReference>
<accession>A0A067N2C8</accession>
<dbReference type="AlphaFoldDB" id="A0A067N2C8"/>
<protein>
    <submittedName>
        <fullName evidence="1">Uncharacterized protein</fullName>
    </submittedName>
</protein>
<dbReference type="VEuPathDB" id="FungiDB:PLEOSDRAFT_1110125"/>
<dbReference type="HOGENOM" id="CLU_2172113_0_0_1"/>
<organism evidence="1 2">
    <name type="scientific">Pleurotus ostreatus (strain PC15)</name>
    <name type="common">Oyster mushroom</name>
    <dbReference type="NCBI Taxonomy" id="1137138"/>
    <lineage>
        <taxon>Eukaryota</taxon>
        <taxon>Fungi</taxon>
        <taxon>Dikarya</taxon>
        <taxon>Basidiomycota</taxon>
        <taxon>Agaricomycotina</taxon>
        <taxon>Agaricomycetes</taxon>
        <taxon>Agaricomycetidae</taxon>
        <taxon>Agaricales</taxon>
        <taxon>Pleurotineae</taxon>
        <taxon>Pleurotaceae</taxon>
        <taxon>Pleurotus</taxon>
    </lineage>
</organism>
<sequence length="110" mass="12232">MLRGNTRTYMRGAGIHYRPSSSQIRLSIHETSSYTDTINYIESIVPAASRSIGTILGYRGNDPSRAPGQGQSAEMLAVYEWPDKMGKGDDMQGNVIAQSMNLCRFRDQDL</sequence>
<evidence type="ECO:0000313" key="1">
    <source>
        <dbReference type="EMBL" id="KDQ22009.1"/>
    </source>
</evidence>
<dbReference type="EMBL" id="KL198015">
    <property type="protein sequence ID" value="KDQ22009.1"/>
    <property type="molecule type" value="Genomic_DNA"/>
</dbReference>
<proteinExistence type="predicted"/>
<gene>
    <name evidence="1" type="ORF">PLEOSDRAFT_1110125</name>
</gene>
<reference evidence="2" key="1">
    <citation type="journal article" date="2014" name="Proc. Natl. Acad. Sci. U.S.A.">
        <title>Extensive sampling of basidiomycete genomes demonstrates inadequacy of the white-rot/brown-rot paradigm for wood decay fungi.</title>
        <authorList>
            <person name="Riley R."/>
            <person name="Salamov A.A."/>
            <person name="Brown D.W."/>
            <person name="Nagy L.G."/>
            <person name="Floudas D."/>
            <person name="Held B.W."/>
            <person name="Levasseur A."/>
            <person name="Lombard V."/>
            <person name="Morin E."/>
            <person name="Otillar R."/>
            <person name="Lindquist E.A."/>
            <person name="Sun H."/>
            <person name="LaButti K.M."/>
            <person name="Schmutz J."/>
            <person name="Jabbour D."/>
            <person name="Luo H."/>
            <person name="Baker S.E."/>
            <person name="Pisabarro A.G."/>
            <person name="Walton J.D."/>
            <person name="Blanchette R.A."/>
            <person name="Henrissat B."/>
            <person name="Martin F."/>
            <person name="Cullen D."/>
            <person name="Hibbett D.S."/>
            <person name="Grigoriev I.V."/>
        </authorList>
    </citation>
    <scope>NUCLEOTIDE SEQUENCE [LARGE SCALE GENOMIC DNA]</scope>
    <source>
        <strain evidence="2">PC15</strain>
    </source>
</reference>
<name>A0A067N2C8_PLEO1</name>
<evidence type="ECO:0000313" key="2">
    <source>
        <dbReference type="Proteomes" id="UP000027073"/>
    </source>
</evidence>